<dbReference type="Gene3D" id="3.40.109.10">
    <property type="entry name" value="NADH Oxidase"/>
    <property type="match status" value="2"/>
</dbReference>
<dbReference type="EMBL" id="BCTB01000009">
    <property type="protein sequence ID" value="GAT14473.1"/>
    <property type="molecule type" value="Genomic_DNA"/>
</dbReference>
<proteinExistence type="predicted"/>
<dbReference type="AlphaFoldDB" id="A0A100XDL7"/>
<dbReference type="SUPFAM" id="SSF55469">
    <property type="entry name" value="FMN-dependent nitroreductase-like"/>
    <property type="match status" value="2"/>
</dbReference>
<dbReference type="InterPro" id="IPR050627">
    <property type="entry name" value="Nitroreductase/BluB"/>
</dbReference>
<reference evidence="1 2" key="1">
    <citation type="journal article" date="2016" name="Genome Announc.">
        <title>Draft Genome Sequences of Five Rapidly Growing Mycobacterium Species, M. thermoresistibile, M. fortuitum subsp. acetamidolyticum, M. canariasense, M. brisbanense, and M. novocastrense.</title>
        <authorList>
            <person name="Katahira K."/>
            <person name="Ogura Y."/>
            <person name="Gotoh Y."/>
            <person name="Hayashi T."/>
        </authorList>
    </citation>
    <scope>NUCLEOTIDE SEQUENCE [LARGE SCALE GENOMIC DNA]</scope>
    <source>
        <strain evidence="1 2">JCM6362</strain>
    </source>
</reference>
<dbReference type="NCBIfam" id="NF047509">
    <property type="entry name" value="Rv3131_FMN_oxido"/>
    <property type="match status" value="1"/>
</dbReference>
<dbReference type="Proteomes" id="UP000069654">
    <property type="component" value="Unassembled WGS sequence"/>
</dbReference>
<dbReference type="PANTHER" id="PTHR23026:SF123">
    <property type="entry name" value="NAD(P)H NITROREDUCTASE RV3131-RELATED"/>
    <property type="match status" value="1"/>
</dbReference>
<protein>
    <submittedName>
        <fullName evidence="1">Nitroreductase</fullName>
    </submittedName>
</protein>
<dbReference type="RefSeq" id="WP_040546096.1">
    <property type="nucleotide sequence ID" value="NZ_BCTB01000009.1"/>
</dbReference>
<dbReference type="InterPro" id="IPR000415">
    <property type="entry name" value="Nitroreductase-like"/>
</dbReference>
<organism evidence="1 2">
    <name type="scientific">Mycolicibacterium thermoresistibile</name>
    <name type="common">Mycobacterium thermoresistibile</name>
    <dbReference type="NCBI Taxonomy" id="1797"/>
    <lineage>
        <taxon>Bacteria</taxon>
        <taxon>Bacillati</taxon>
        <taxon>Actinomycetota</taxon>
        <taxon>Actinomycetes</taxon>
        <taxon>Mycobacteriales</taxon>
        <taxon>Mycobacteriaceae</taxon>
        <taxon>Mycolicibacterium</taxon>
    </lineage>
</organism>
<reference evidence="2" key="2">
    <citation type="submission" date="2016-02" db="EMBL/GenBank/DDBJ databases">
        <title>Draft genome sequence of five rapidly growing Mycobacterium species.</title>
        <authorList>
            <person name="Katahira K."/>
            <person name="Gotou Y."/>
            <person name="Iida K."/>
            <person name="Ogura Y."/>
            <person name="Hayashi T."/>
        </authorList>
    </citation>
    <scope>NUCLEOTIDE SEQUENCE [LARGE SCALE GENOMIC DNA]</scope>
    <source>
        <strain evidence="2">JCM6362</strain>
    </source>
</reference>
<gene>
    <name evidence="1" type="ORF">RMCT_1443</name>
</gene>
<dbReference type="STRING" id="1797.RMCT_1443"/>
<accession>A0A100XDL7</accession>
<comment type="caution">
    <text evidence="1">The sequence shown here is derived from an EMBL/GenBank/DDBJ whole genome shotgun (WGS) entry which is preliminary data.</text>
</comment>
<sequence length="333" mass="36135">MPRAFPDHETLRAALALAVRAPSVHNSQPWRWRVGTESLHLWADPEHHLPSIDPDRRDLLVSCGAALNHCIIALAALGWQAKVHRFPNPAEPLHLASLELSVHKPTEAEVSLAAAIPRRRTDRRLYSNWPVPFGDIALMGARAARAGVRLLRVEDLDHVRSAVQQAAYRHASDDAYVRELTEWSGRHASMAGVPARNTPEPDPAAAVPGRVFAGAALAQPPGATAAEDNAVVLALGTRNDDAMARLRAGEATSLVLLTATARGLASCPITEPLEVDETRAELREQIFEGAEYPQMLLRVGWAPVNADPLPATPRWPLSRVVSRLNGAPFETST</sequence>
<dbReference type="OrthoDB" id="8156917at2"/>
<evidence type="ECO:0000313" key="2">
    <source>
        <dbReference type="Proteomes" id="UP000069654"/>
    </source>
</evidence>
<dbReference type="PANTHER" id="PTHR23026">
    <property type="entry name" value="NADPH NITROREDUCTASE"/>
    <property type="match status" value="1"/>
</dbReference>
<evidence type="ECO:0000313" key="1">
    <source>
        <dbReference type="EMBL" id="GAT14473.1"/>
    </source>
</evidence>
<dbReference type="GO" id="GO:0016491">
    <property type="term" value="F:oxidoreductase activity"/>
    <property type="evidence" value="ECO:0007669"/>
    <property type="project" value="InterPro"/>
</dbReference>
<name>A0A100XDL7_MYCTH</name>